<keyword evidence="5 8" id="KW-0862">Zinc</keyword>
<protein>
    <recommendedName>
        <fullName evidence="9">CMP/dCMP-type deaminase domain-containing protein</fullName>
    </recommendedName>
</protein>
<evidence type="ECO:0000256" key="2">
    <source>
        <dbReference type="ARBA" id="ARBA00011738"/>
    </source>
</evidence>
<evidence type="ECO:0000256" key="3">
    <source>
        <dbReference type="ARBA" id="ARBA00022723"/>
    </source>
</evidence>
<dbReference type="GO" id="GO:0042803">
    <property type="term" value="F:protein homodimerization activity"/>
    <property type="evidence" value="ECO:0007669"/>
    <property type="project" value="UniProtKB-ARBA"/>
</dbReference>
<evidence type="ECO:0000313" key="11">
    <source>
        <dbReference type="Proteomes" id="UP000078284"/>
    </source>
</evidence>
<comment type="subunit">
    <text evidence="2">Homodimer.</text>
</comment>
<dbReference type="AlphaFoldDB" id="A0A178V3X5"/>
<feature type="binding site" evidence="8">
    <location>
        <position position="74"/>
    </location>
    <ligand>
        <name>Zn(2+)</name>
        <dbReference type="ChEBI" id="CHEBI:29105"/>
        <note>catalytic</note>
    </ligand>
</feature>
<dbReference type="InterPro" id="IPR006263">
    <property type="entry name" value="Cyt_deam_dimer"/>
</dbReference>
<dbReference type="GO" id="GO:0008270">
    <property type="term" value="F:zinc ion binding"/>
    <property type="evidence" value="ECO:0007669"/>
    <property type="project" value="InterPro"/>
</dbReference>
<accession>A0A178V3X5</accession>
<feature type="domain" description="CMP/dCMP-type deaminase" evidence="9">
    <location>
        <begin position="20"/>
        <end position="151"/>
    </location>
</feature>
<dbReference type="CDD" id="cd01283">
    <property type="entry name" value="cytidine_deaminase"/>
    <property type="match status" value="2"/>
</dbReference>
<comment type="cofactor">
    <cofactor evidence="8">
        <name>Zn(2+)</name>
        <dbReference type="ChEBI" id="CHEBI:29105"/>
    </cofactor>
    <text evidence="8">Binds 1 zinc ion.</text>
</comment>
<dbReference type="SUPFAM" id="SSF53927">
    <property type="entry name" value="Cytidine deaminase-like"/>
    <property type="match status" value="2"/>
</dbReference>
<dbReference type="FunFam" id="3.40.140.10:FF:000006">
    <property type="entry name" value="Cytidine deaminase"/>
    <property type="match status" value="1"/>
</dbReference>
<dbReference type="PROSITE" id="PS00903">
    <property type="entry name" value="CYT_DCMP_DEAMINASES_1"/>
    <property type="match status" value="1"/>
</dbReference>
<reference evidence="11" key="1">
    <citation type="journal article" date="2016" name="Proc. Natl. Acad. Sci. U.S.A.">
        <title>Chromosome-level assembly of Arabidopsis thaliana Ler reveals the extent of translocation and inversion polymorphisms.</title>
        <authorList>
            <person name="Zapata L."/>
            <person name="Ding J."/>
            <person name="Willing E.M."/>
            <person name="Hartwig B."/>
            <person name="Bezdan D."/>
            <person name="Jiao W.B."/>
            <person name="Patel V."/>
            <person name="Velikkakam James G."/>
            <person name="Koornneef M."/>
            <person name="Ossowski S."/>
            <person name="Schneeberger K."/>
        </authorList>
    </citation>
    <scope>NUCLEOTIDE SEQUENCE [LARGE SCALE GENOMIC DNA]</scope>
    <source>
        <strain evidence="11">cv. Landsberg erecta</strain>
    </source>
</reference>
<dbReference type="PROSITE" id="PS51747">
    <property type="entry name" value="CYT_DCMP_DEAMINASES_2"/>
    <property type="match status" value="2"/>
</dbReference>
<dbReference type="FunFam" id="3.40.140.10:FF:000145">
    <property type="entry name" value="Probable inactive cytidine deaminase 4"/>
    <property type="match status" value="1"/>
</dbReference>
<evidence type="ECO:0000256" key="6">
    <source>
        <dbReference type="PIRSR" id="PIRSR006334-1"/>
    </source>
</evidence>
<feature type="binding site" evidence="8">
    <location>
        <position position="110"/>
    </location>
    <ligand>
        <name>Zn(2+)</name>
        <dbReference type="ChEBI" id="CHEBI:29105"/>
        <note>catalytic</note>
    </ligand>
</feature>
<dbReference type="InterPro" id="IPR013171">
    <property type="entry name" value="Cyd/dCyd_deaminase_Zn-bd"/>
</dbReference>
<dbReference type="NCBIfam" id="TIGR01355">
    <property type="entry name" value="cyt_deam_dimer"/>
    <property type="match status" value="1"/>
</dbReference>
<evidence type="ECO:0000256" key="8">
    <source>
        <dbReference type="PIRSR" id="PIRSR006334-3"/>
    </source>
</evidence>
<name>A0A178V3X5_ARATH</name>
<organism evidence="10 11">
    <name type="scientific">Arabidopsis thaliana</name>
    <name type="common">Mouse-ear cress</name>
    <dbReference type="NCBI Taxonomy" id="3702"/>
    <lineage>
        <taxon>Eukaryota</taxon>
        <taxon>Viridiplantae</taxon>
        <taxon>Streptophyta</taxon>
        <taxon>Embryophyta</taxon>
        <taxon>Tracheophyta</taxon>
        <taxon>Spermatophyta</taxon>
        <taxon>Magnoliopsida</taxon>
        <taxon>eudicotyledons</taxon>
        <taxon>Gunneridae</taxon>
        <taxon>Pentapetalae</taxon>
        <taxon>rosids</taxon>
        <taxon>malvids</taxon>
        <taxon>Brassicales</taxon>
        <taxon>Brassicaceae</taxon>
        <taxon>Camelineae</taxon>
        <taxon>Arabidopsis</taxon>
    </lineage>
</organism>
<dbReference type="GO" id="GO:0004126">
    <property type="term" value="F:cytidine deaminase activity"/>
    <property type="evidence" value="ECO:0007669"/>
    <property type="project" value="UniProtKB-EC"/>
</dbReference>
<dbReference type="Proteomes" id="UP000078284">
    <property type="component" value="Chromosome 4"/>
</dbReference>
<dbReference type="Pfam" id="PF00383">
    <property type="entry name" value="dCMP_cyt_deam_1"/>
    <property type="match status" value="1"/>
</dbReference>
<dbReference type="PANTHER" id="PTHR11644">
    <property type="entry name" value="CYTIDINE DEAMINASE"/>
    <property type="match status" value="1"/>
</dbReference>
<feature type="binding site" evidence="7">
    <location>
        <begin position="61"/>
        <end position="63"/>
    </location>
    <ligand>
        <name>substrate</name>
    </ligand>
</feature>
<comment type="similarity">
    <text evidence="1">Belongs to the cytidine and deoxycytidylate deaminase family.</text>
</comment>
<dbReference type="EMBL" id="LUHQ01000004">
    <property type="protein sequence ID" value="OAP00576.1"/>
    <property type="molecule type" value="Genomic_DNA"/>
</dbReference>
<dbReference type="GO" id="GO:0005829">
    <property type="term" value="C:cytosol"/>
    <property type="evidence" value="ECO:0007669"/>
    <property type="project" value="UniProtKB-ARBA"/>
</dbReference>
<keyword evidence="4" id="KW-0378">Hydrolase</keyword>
<dbReference type="ExpressionAtlas" id="A0A178V3X5">
    <property type="expression patterns" value="baseline and differential"/>
</dbReference>
<comment type="caution">
    <text evidence="10">The sequence shown here is derived from an EMBL/GenBank/DDBJ whole genome shotgun (WGS) entry which is preliminary data.</text>
</comment>
<proteinExistence type="inferred from homology"/>
<evidence type="ECO:0000256" key="5">
    <source>
        <dbReference type="ARBA" id="ARBA00022833"/>
    </source>
</evidence>
<evidence type="ECO:0000256" key="4">
    <source>
        <dbReference type="ARBA" id="ARBA00022801"/>
    </source>
</evidence>
<dbReference type="PIRSF" id="PIRSF006334">
    <property type="entry name" value="Cdd_plus_pseudo"/>
    <property type="match status" value="1"/>
</dbReference>
<evidence type="ECO:0000256" key="1">
    <source>
        <dbReference type="ARBA" id="ARBA00006576"/>
    </source>
</evidence>
<keyword evidence="3 8" id="KW-0479">Metal-binding</keyword>
<dbReference type="PANTHER" id="PTHR11644:SF28">
    <property type="entry name" value="CYTIDINE DEAMINASE 8-RELATED"/>
    <property type="match status" value="1"/>
</dbReference>
<dbReference type="Gene3D" id="3.40.140.10">
    <property type="entry name" value="Cytidine Deaminase, domain 2"/>
    <property type="match status" value="2"/>
</dbReference>
<evidence type="ECO:0000256" key="7">
    <source>
        <dbReference type="PIRSR" id="PIRSR006334-2"/>
    </source>
</evidence>
<dbReference type="InterPro" id="IPR002125">
    <property type="entry name" value="CMP_dCMP_dom"/>
</dbReference>
<dbReference type="Pfam" id="PF08211">
    <property type="entry name" value="dCMP_cyt_deam_2"/>
    <property type="match status" value="1"/>
</dbReference>
<sequence>MAQPMRFMLNQIETESYGAFTPQILSPLINHAIPHTRAQISGSPVVAVGGGSSGRTFFGVNVELPGLPLDHSIHAEQFLIANLALHFEQKLECIAISTNGYYFQEPCGHCCQLLQKIRDMSDTKILLTNPTGQKGTYMNLSTFLPQGFISLANVPRLLERNFNYIELINHSLYMDICSYSEHCNHLNCRALKAATISYAPDSKCPSGVALIDHRGKVYSGGYMESVAHNTSLGPVQAALVDFVANGDGQEFKNIVEAVLVEKKCGVLSQEATARMILEKIADPDCIFRVLHCK</sequence>
<evidence type="ECO:0000313" key="10">
    <source>
        <dbReference type="EMBL" id="OAP00576.1"/>
    </source>
</evidence>
<evidence type="ECO:0000259" key="9">
    <source>
        <dbReference type="PROSITE" id="PS51747"/>
    </source>
</evidence>
<dbReference type="InterPro" id="IPR016192">
    <property type="entry name" value="APOBEC/CMP_deaminase_Zn-bd"/>
</dbReference>
<feature type="domain" description="CMP/dCMP-type deaminase" evidence="9">
    <location>
        <begin position="181"/>
        <end position="293"/>
    </location>
</feature>
<dbReference type="InterPro" id="IPR016193">
    <property type="entry name" value="Cytidine_deaminase-like"/>
</dbReference>
<dbReference type="GO" id="GO:0046135">
    <property type="term" value="P:pyrimidine nucleoside catabolic process"/>
    <property type="evidence" value="ECO:0007669"/>
    <property type="project" value="UniProtKB-ARBA"/>
</dbReference>
<gene>
    <name evidence="10" type="ordered locus">AXX17_At4g33940</name>
</gene>
<feature type="binding site" evidence="8">
    <location>
        <position position="107"/>
    </location>
    <ligand>
        <name>Zn(2+)</name>
        <dbReference type="ChEBI" id="CHEBI:29105"/>
        <note>catalytic</note>
    </ligand>
</feature>
<dbReference type="InterPro" id="IPR050202">
    <property type="entry name" value="Cyt/Deoxycyt_deaminase"/>
</dbReference>
<feature type="active site" description="Proton donor" evidence="6">
    <location>
        <position position="76"/>
    </location>
</feature>